<evidence type="ECO:0000256" key="2">
    <source>
        <dbReference type="ARBA" id="ARBA00022448"/>
    </source>
</evidence>
<keyword evidence="3" id="KW-0539">Nucleus</keyword>
<organism evidence="4 5">
    <name type="scientific">Diaphorina citri</name>
    <name type="common">Asian citrus psyllid</name>
    <dbReference type="NCBI Taxonomy" id="121845"/>
    <lineage>
        <taxon>Eukaryota</taxon>
        <taxon>Metazoa</taxon>
        <taxon>Ecdysozoa</taxon>
        <taxon>Arthropoda</taxon>
        <taxon>Hexapoda</taxon>
        <taxon>Insecta</taxon>
        <taxon>Pterygota</taxon>
        <taxon>Neoptera</taxon>
        <taxon>Paraneoptera</taxon>
        <taxon>Hemiptera</taxon>
        <taxon>Sternorrhyncha</taxon>
        <taxon>Psylloidea</taxon>
        <taxon>Psyllidae</taxon>
        <taxon>Diaphorininae</taxon>
        <taxon>Diaphorina</taxon>
    </lineage>
</organism>
<gene>
    <name evidence="5" type="primary">LOC103517703</name>
</gene>
<evidence type="ECO:0000256" key="1">
    <source>
        <dbReference type="ARBA" id="ARBA00004123"/>
    </source>
</evidence>
<dbReference type="STRING" id="121845.A0A1S4ELI6"/>
<dbReference type="KEGG" id="dci:103517703"/>
<comment type="subcellular location">
    <subcellularLocation>
        <location evidence="1">Nucleus</location>
    </subcellularLocation>
</comment>
<dbReference type="GeneID" id="103517703"/>
<dbReference type="Proteomes" id="UP000079169">
    <property type="component" value="Unplaced"/>
</dbReference>
<dbReference type="Gene3D" id="1.20.58.1380">
    <property type="match status" value="1"/>
</dbReference>
<dbReference type="GO" id="GO:0017056">
    <property type="term" value="F:structural constituent of nuclear pore"/>
    <property type="evidence" value="ECO:0007669"/>
    <property type="project" value="InterPro"/>
</dbReference>
<evidence type="ECO:0000256" key="3">
    <source>
        <dbReference type="ARBA" id="ARBA00023242"/>
    </source>
</evidence>
<dbReference type="GO" id="GO:0016973">
    <property type="term" value="P:poly(A)+ mRNA export from nucleus"/>
    <property type="evidence" value="ECO:0007669"/>
    <property type="project" value="TreeGrafter"/>
</dbReference>
<dbReference type="PANTHER" id="PTHR13405:SF11">
    <property type="entry name" value="NUCLEAR PORE COMPLEX PROTEIN NUP133"/>
    <property type="match status" value="1"/>
</dbReference>
<proteinExistence type="predicted"/>
<accession>A0A1S4ELI6</accession>
<dbReference type="RefSeq" id="XP_017303038.1">
    <property type="nucleotide sequence ID" value="XM_017447549.2"/>
</dbReference>
<reference evidence="5" key="1">
    <citation type="submission" date="2025-08" db="UniProtKB">
        <authorList>
            <consortium name="RefSeq"/>
        </authorList>
    </citation>
    <scope>IDENTIFICATION</scope>
</reference>
<name>A0A1S4ELI6_DIACI</name>
<dbReference type="AlphaFoldDB" id="A0A1S4ELI6"/>
<keyword evidence="2" id="KW-0813">Transport</keyword>
<keyword evidence="4" id="KW-1185">Reference proteome</keyword>
<dbReference type="InterPro" id="IPR037624">
    <property type="entry name" value="Nup133-like"/>
</dbReference>
<dbReference type="PANTHER" id="PTHR13405">
    <property type="entry name" value="NUCLEAR PORE COMPLEX PROTEIN NUP133"/>
    <property type="match status" value="1"/>
</dbReference>
<evidence type="ECO:0000313" key="5">
    <source>
        <dbReference type="RefSeq" id="XP_017303038.1"/>
    </source>
</evidence>
<dbReference type="PaxDb" id="121845-A0A1S4ELI6"/>
<protein>
    <submittedName>
        <fullName evidence="5">Nuclear pore complex protein Nup133-like</fullName>
    </submittedName>
</protein>
<sequence length="140" mass="15739">MLCLSKLCYHAVSSASPSVEESLAAIDLCLQVVAHQESIPEEVLAQFGYAPDTVKVFSVPEIIRMKTCQENTEATEFSFTSALDLLDHVDTDDERSSLLLEIWLMAILRDQDRYLTPLADNEDPSLVIQDLMFFRVVDVI</sequence>
<dbReference type="GO" id="GO:0000972">
    <property type="term" value="P:transcription-dependent tethering of RNA polymerase II gene DNA at nuclear periphery"/>
    <property type="evidence" value="ECO:0007669"/>
    <property type="project" value="TreeGrafter"/>
</dbReference>
<dbReference type="GO" id="GO:0031080">
    <property type="term" value="C:nuclear pore outer ring"/>
    <property type="evidence" value="ECO:0007669"/>
    <property type="project" value="TreeGrafter"/>
</dbReference>
<dbReference type="GO" id="GO:0006606">
    <property type="term" value="P:protein import into nucleus"/>
    <property type="evidence" value="ECO:0007669"/>
    <property type="project" value="TreeGrafter"/>
</dbReference>
<dbReference type="Gene3D" id="1.25.40.700">
    <property type="match status" value="1"/>
</dbReference>
<evidence type="ECO:0000313" key="4">
    <source>
        <dbReference type="Proteomes" id="UP000079169"/>
    </source>
</evidence>